<feature type="transmembrane region" description="Helical" evidence="1">
    <location>
        <begin position="59"/>
        <end position="83"/>
    </location>
</feature>
<proteinExistence type="predicted"/>
<protein>
    <submittedName>
        <fullName evidence="2">Uncharacterized protein</fullName>
    </submittedName>
</protein>
<evidence type="ECO:0000313" key="2">
    <source>
        <dbReference type="EMBL" id="SMC92281.1"/>
    </source>
</evidence>
<keyword evidence="3" id="KW-1185">Reference proteome</keyword>
<feature type="transmembrane region" description="Helical" evidence="1">
    <location>
        <begin position="95"/>
        <end position="114"/>
    </location>
</feature>
<keyword evidence="1" id="KW-0472">Membrane</keyword>
<feature type="transmembrane region" description="Helical" evidence="1">
    <location>
        <begin position="153"/>
        <end position="174"/>
    </location>
</feature>
<dbReference type="STRING" id="112901.SAMN04488500_113105"/>
<evidence type="ECO:0000256" key="1">
    <source>
        <dbReference type="SAM" id="Phobius"/>
    </source>
</evidence>
<feature type="transmembrane region" description="Helical" evidence="1">
    <location>
        <begin position="126"/>
        <end position="147"/>
    </location>
</feature>
<reference evidence="2 3" key="1">
    <citation type="submission" date="2017-04" db="EMBL/GenBank/DDBJ databases">
        <authorList>
            <person name="Afonso C.L."/>
            <person name="Miller P.J."/>
            <person name="Scott M.A."/>
            <person name="Spackman E."/>
            <person name="Goraichik I."/>
            <person name="Dimitrov K.M."/>
            <person name="Suarez D.L."/>
            <person name="Swayne D.E."/>
        </authorList>
    </citation>
    <scope>NUCLEOTIDE SEQUENCE [LARGE SCALE GENOMIC DNA]</scope>
    <source>
        <strain evidence="2 3">DSM 5090</strain>
    </source>
</reference>
<gene>
    <name evidence="2" type="ORF">SAMN04488500_113105</name>
</gene>
<keyword evidence="1" id="KW-0812">Transmembrane</keyword>
<keyword evidence="1" id="KW-1133">Transmembrane helix</keyword>
<evidence type="ECO:0000313" key="3">
    <source>
        <dbReference type="Proteomes" id="UP000192738"/>
    </source>
</evidence>
<accession>A0A1W2D4C0</accession>
<sequence length="207" mass="24020">MPTFYEIINTNITLWNQLYTHWISEELFSSRWFITLGSMAIIYTLLYLLIDRKRMRELFFFGSLLSAGFGYADVIGTTMGLWAYKSHLLPFKPSLLPYTYTVHPIVHMFAYQYADNWRSFAVTNTVAAAFFAFVAQPFYAWVGILWLENWNYVYSFLIAGGISFFARAIVLWMAKVEQNHAPVTSRVSLSPKLIPAMKPLDKDEDTE</sequence>
<dbReference type="RefSeq" id="WP_084576786.1">
    <property type="nucleotide sequence ID" value="NZ_CP155572.1"/>
</dbReference>
<name>A0A1W2D4C0_9FIRM</name>
<dbReference type="OrthoDB" id="1682311at2"/>
<dbReference type="Proteomes" id="UP000192738">
    <property type="component" value="Unassembled WGS sequence"/>
</dbReference>
<dbReference type="EMBL" id="FWXI01000013">
    <property type="protein sequence ID" value="SMC92281.1"/>
    <property type="molecule type" value="Genomic_DNA"/>
</dbReference>
<organism evidence="2 3">
    <name type="scientific">Sporomusa malonica</name>
    <dbReference type="NCBI Taxonomy" id="112901"/>
    <lineage>
        <taxon>Bacteria</taxon>
        <taxon>Bacillati</taxon>
        <taxon>Bacillota</taxon>
        <taxon>Negativicutes</taxon>
        <taxon>Selenomonadales</taxon>
        <taxon>Sporomusaceae</taxon>
        <taxon>Sporomusa</taxon>
    </lineage>
</organism>
<feature type="transmembrane region" description="Helical" evidence="1">
    <location>
        <begin position="32"/>
        <end position="50"/>
    </location>
</feature>
<dbReference type="AlphaFoldDB" id="A0A1W2D4C0"/>
<dbReference type="InterPro" id="IPR048147">
    <property type="entry name" value="CBO0543-like"/>
</dbReference>
<dbReference type="NCBIfam" id="NF041644">
    <property type="entry name" value="CBO0543_fam"/>
    <property type="match status" value="1"/>
</dbReference>